<dbReference type="Proteomes" id="UP000182350">
    <property type="component" value="Unassembled WGS sequence"/>
</dbReference>
<protein>
    <submittedName>
        <fullName evidence="1">Uncharacterized protein</fullName>
    </submittedName>
</protein>
<keyword evidence="2" id="KW-1185">Reference proteome</keyword>
<dbReference type="RefSeq" id="WP_072326678.1">
    <property type="nucleotide sequence ID" value="NZ_FPJW01000008.1"/>
</dbReference>
<gene>
    <name evidence="1" type="ORF">SAMN02745752_02354</name>
</gene>
<dbReference type="AlphaFoldDB" id="A0A1K1YQZ8"/>
<dbReference type="STRING" id="1122209.SAMN02745752_02354"/>
<evidence type="ECO:0000313" key="1">
    <source>
        <dbReference type="EMBL" id="SFX63749.1"/>
    </source>
</evidence>
<evidence type="ECO:0000313" key="2">
    <source>
        <dbReference type="Proteomes" id="UP000182350"/>
    </source>
</evidence>
<accession>A0A1K1YQZ8</accession>
<name>A0A1K1YQZ8_9GAMM</name>
<sequence>MPQILFVIFLLKSIRAAQKNNLNQYIPVQADGQQMQSNQGANAPPAISAMALQKPAFSDKVLTAA</sequence>
<dbReference type="EMBL" id="FPJW01000008">
    <property type="protein sequence ID" value="SFX63749.1"/>
    <property type="molecule type" value="Genomic_DNA"/>
</dbReference>
<proteinExistence type="predicted"/>
<organism evidence="1 2">
    <name type="scientific">Marinospirillum alkaliphilum DSM 21637</name>
    <dbReference type="NCBI Taxonomy" id="1122209"/>
    <lineage>
        <taxon>Bacteria</taxon>
        <taxon>Pseudomonadati</taxon>
        <taxon>Pseudomonadota</taxon>
        <taxon>Gammaproteobacteria</taxon>
        <taxon>Oceanospirillales</taxon>
        <taxon>Oceanospirillaceae</taxon>
        <taxon>Marinospirillum</taxon>
    </lineage>
</organism>
<reference evidence="1 2" key="1">
    <citation type="submission" date="2016-11" db="EMBL/GenBank/DDBJ databases">
        <authorList>
            <person name="Jaros S."/>
            <person name="Januszkiewicz K."/>
            <person name="Wedrychowicz H."/>
        </authorList>
    </citation>
    <scope>NUCLEOTIDE SEQUENCE [LARGE SCALE GENOMIC DNA]</scope>
    <source>
        <strain evidence="1 2">DSM 21637</strain>
    </source>
</reference>